<evidence type="ECO:0000256" key="2">
    <source>
        <dbReference type="ARBA" id="ARBA00020595"/>
    </source>
</evidence>
<feature type="non-terminal residue" evidence="5">
    <location>
        <position position="1"/>
    </location>
</feature>
<dbReference type="EMBL" id="VWPR01003197">
    <property type="protein sequence ID" value="NXE29687.1"/>
    <property type="molecule type" value="Genomic_DNA"/>
</dbReference>
<comment type="subcellular location">
    <subcellularLocation>
        <location evidence="1">Nucleus</location>
    </subcellularLocation>
</comment>
<reference evidence="5 6" key="1">
    <citation type="submission" date="2019-09" db="EMBL/GenBank/DDBJ databases">
        <title>Bird 10,000 Genomes (B10K) Project - Family phase.</title>
        <authorList>
            <person name="Zhang G."/>
        </authorList>
    </citation>
    <scope>NUCLEOTIDE SEQUENCE [LARGE SCALE GENOMIC DNA]</scope>
    <source>
        <strain evidence="5">B10K-CU-031-01</strain>
        <tissue evidence="5">Muscle</tissue>
    </source>
</reference>
<dbReference type="GO" id="GO:0005634">
    <property type="term" value="C:nucleus"/>
    <property type="evidence" value="ECO:0007669"/>
    <property type="project" value="UniProtKB-SubCell"/>
</dbReference>
<comment type="caution">
    <text evidence="5">The sequence shown here is derived from an EMBL/GenBank/DDBJ whole genome shotgun (WGS) entry which is preliminary data.</text>
</comment>
<organism evidence="5 6">
    <name type="scientific">Ardeotis kori</name>
    <dbReference type="NCBI Taxonomy" id="89386"/>
    <lineage>
        <taxon>Eukaryota</taxon>
        <taxon>Metazoa</taxon>
        <taxon>Chordata</taxon>
        <taxon>Craniata</taxon>
        <taxon>Vertebrata</taxon>
        <taxon>Euteleostomi</taxon>
        <taxon>Archelosauria</taxon>
        <taxon>Archosauria</taxon>
        <taxon>Dinosauria</taxon>
        <taxon>Saurischia</taxon>
        <taxon>Theropoda</taxon>
        <taxon>Coelurosauria</taxon>
        <taxon>Aves</taxon>
        <taxon>Neognathae</taxon>
        <taxon>Neoaves</taxon>
        <taxon>Otidimorphae</taxon>
        <taxon>Otidiformes</taxon>
        <taxon>Otididae</taxon>
        <taxon>Ardeotis</taxon>
    </lineage>
</organism>
<feature type="compositionally biased region" description="Acidic residues" evidence="4">
    <location>
        <begin position="44"/>
        <end position="59"/>
    </location>
</feature>
<evidence type="ECO:0000256" key="1">
    <source>
        <dbReference type="ARBA" id="ARBA00004123"/>
    </source>
</evidence>
<evidence type="ECO:0000313" key="6">
    <source>
        <dbReference type="Proteomes" id="UP000560386"/>
    </source>
</evidence>
<keyword evidence="6" id="KW-1185">Reference proteome</keyword>
<accession>A0A7K8LK80</accession>
<protein>
    <recommendedName>
        <fullName evidence="2">S100P-binding protein</fullName>
    </recommendedName>
</protein>
<feature type="region of interest" description="Disordered" evidence="4">
    <location>
        <begin position="40"/>
        <end position="103"/>
    </location>
</feature>
<sequence>GSPCFQAACRFLDDAGREDLGAGSAASESNDVAVSLDAARCSEDSEPDDSLLELSDSEEENSHFSYTEEEIQEILADDCMESEPYLTGKSTRSQSVNGESAKD</sequence>
<gene>
    <name evidence="5" type="primary">S100pbp</name>
    <name evidence="5" type="ORF">ARDKOR_R15013</name>
</gene>
<dbReference type="Proteomes" id="UP000560386">
    <property type="component" value="Unassembled WGS sequence"/>
</dbReference>
<dbReference type="GO" id="GO:0048306">
    <property type="term" value="F:calcium-dependent protein binding"/>
    <property type="evidence" value="ECO:0007669"/>
    <property type="project" value="InterPro"/>
</dbReference>
<feature type="non-terminal residue" evidence="5">
    <location>
        <position position="103"/>
    </location>
</feature>
<feature type="compositionally biased region" description="Polar residues" evidence="4">
    <location>
        <begin position="88"/>
        <end position="103"/>
    </location>
</feature>
<dbReference type="Pfam" id="PF15427">
    <property type="entry name" value="S100PBPR"/>
    <property type="match status" value="1"/>
</dbReference>
<dbReference type="InterPro" id="IPR026097">
    <property type="entry name" value="S100PBP"/>
</dbReference>
<evidence type="ECO:0000313" key="5">
    <source>
        <dbReference type="EMBL" id="NXE29687.1"/>
    </source>
</evidence>
<evidence type="ECO:0000256" key="4">
    <source>
        <dbReference type="SAM" id="MobiDB-lite"/>
    </source>
</evidence>
<feature type="compositionally biased region" description="Acidic residues" evidence="4">
    <location>
        <begin position="67"/>
        <end position="81"/>
    </location>
</feature>
<keyword evidence="3" id="KW-0539">Nucleus</keyword>
<name>A0A7K8LK80_9AVES</name>
<evidence type="ECO:0000256" key="3">
    <source>
        <dbReference type="ARBA" id="ARBA00023242"/>
    </source>
</evidence>
<proteinExistence type="predicted"/>
<dbReference type="AlphaFoldDB" id="A0A7K8LK80"/>